<sequence>MNTIKKYYLYTIFFLSFIIPNILLFINYAEGRFIKRIIYLSSFICFSFVFIYYLIDLLTLMYYKKLDNGIEVNLKISVYISMFFLSIIYLIIALVWSYNLKFKLNSFNMFLTSMFLVFSSLMSYSKSYYLIIGDNYLIYKNKIINLDNIIKYDKKNNNIIVLLLENKEEFFIPDSNKKVIKILKRKVYN</sequence>
<dbReference type="EMBL" id="CP003359">
    <property type="protein sequence ID" value="AGB41848.1"/>
    <property type="molecule type" value="Genomic_DNA"/>
</dbReference>
<organism evidence="2 3">
    <name type="scientific">Halobacteroides halobius (strain ATCC 35273 / DSM 5150 / MD-1)</name>
    <dbReference type="NCBI Taxonomy" id="748449"/>
    <lineage>
        <taxon>Bacteria</taxon>
        <taxon>Bacillati</taxon>
        <taxon>Bacillota</taxon>
        <taxon>Clostridia</taxon>
        <taxon>Halanaerobiales</taxon>
        <taxon>Halobacteroidaceae</taxon>
        <taxon>Halobacteroides</taxon>
    </lineage>
</organism>
<keyword evidence="1" id="KW-0812">Transmembrane</keyword>
<keyword evidence="1" id="KW-1133">Transmembrane helix</keyword>
<feature type="transmembrane region" description="Helical" evidence="1">
    <location>
        <begin position="110"/>
        <end position="132"/>
    </location>
</feature>
<dbReference type="KEGG" id="hhl:Halha_1939"/>
<name>L0KCQ3_HALHC</name>
<evidence type="ECO:0000313" key="3">
    <source>
        <dbReference type="Proteomes" id="UP000010880"/>
    </source>
</evidence>
<dbReference type="STRING" id="748449.Halha_1939"/>
<evidence type="ECO:0000313" key="2">
    <source>
        <dbReference type="EMBL" id="AGB41848.1"/>
    </source>
</evidence>
<reference evidence="3" key="1">
    <citation type="submission" date="2012-02" db="EMBL/GenBank/DDBJ databases">
        <title>The complete genome of Halobacteroides halobius DSM 5150.</title>
        <authorList>
            <person name="Lucas S."/>
            <person name="Copeland A."/>
            <person name="Lapidus A."/>
            <person name="Glavina del Rio T."/>
            <person name="Dalin E."/>
            <person name="Tice H."/>
            <person name="Bruce D."/>
            <person name="Goodwin L."/>
            <person name="Pitluck S."/>
            <person name="Peters L."/>
            <person name="Mikhailova N."/>
            <person name="Gu W."/>
            <person name="Kyrpides N."/>
            <person name="Mavromatis K."/>
            <person name="Ivanova N."/>
            <person name="Brettin T."/>
            <person name="Detter J.C."/>
            <person name="Han C."/>
            <person name="Larimer F."/>
            <person name="Land M."/>
            <person name="Hauser L."/>
            <person name="Markowitz V."/>
            <person name="Cheng J.-F."/>
            <person name="Hugenholtz P."/>
            <person name="Woyke T."/>
            <person name="Wu D."/>
            <person name="Tindall B."/>
            <person name="Pomrenke H."/>
            <person name="Brambilla E."/>
            <person name="Klenk H.-P."/>
            <person name="Eisen J.A."/>
        </authorList>
    </citation>
    <scope>NUCLEOTIDE SEQUENCE [LARGE SCALE GENOMIC DNA]</scope>
    <source>
        <strain evidence="3">ATCC 35273 / DSM 5150 / MD-1</strain>
    </source>
</reference>
<keyword evidence="3" id="KW-1185">Reference proteome</keyword>
<dbReference type="AlphaFoldDB" id="L0KCQ3"/>
<feature type="transmembrane region" description="Helical" evidence="1">
    <location>
        <begin position="76"/>
        <end position="98"/>
    </location>
</feature>
<proteinExistence type="predicted"/>
<protein>
    <submittedName>
        <fullName evidence="2">Uncharacterized protein</fullName>
    </submittedName>
</protein>
<feature type="transmembrane region" description="Helical" evidence="1">
    <location>
        <begin position="7"/>
        <end position="26"/>
    </location>
</feature>
<feature type="transmembrane region" description="Helical" evidence="1">
    <location>
        <begin position="38"/>
        <end position="55"/>
    </location>
</feature>
<accession>L0KCQ3</accession>
<dbReference type="HOGENOM" id="CLU_1432727_0_0_9"/>
<keyword evidence="1" id="KW-0472">Membrane</keyword>
<evidence type="ECO:0000256" key="1">
    <source>
        <dbReference type="SAM" id="Phobius"/>
    </source>
</evidence>
<dbReference type="Proteomes" id="UP000010880">
    <property type="component" value="Chromosome"/>
</dbReference>
<gene>
    <name evidence="2" type="ordered locus">Halha_1939</name>
</gene>
<dbReference type="RefSeq" id="WP_015327564.1">
    <property type="nucleotide sequence ID" value="NC_019978.1"/>
</dbReference>